<accession>A0A1E7Z1H0</accession>
<gene>
    <name evidence="1" type="ORF">BAE30_01670</name>
</gene>
<organism evidence="1 2">
    <name type="scientific">Acidithiobacillus caldus</name>
    <dbReference type="NCBI Taxonomy" id="33059"/>
    <lineage>
        <taxon>Bacteria</taxon>
        <taxon>Pseudomonadati</taxon>
        <taxon>Pseudomonadota</taxon>
        <taxon>Acidithiobacillia</taxon>
        <taxon>Acidithiobacillales</taxon>
        <taxon>Acidithiobacillaceae</taxon>
        <taxon>Acidithiobacillus</taxon>
    </lineage>
</organism>
<dbReference type="AlphaFoldDB" id="A0A1E7Z1H0"/>
<proteinExistence type="predicted"/>
<evidence type="ECO:0000313" key="2">
    <source>
        <dbReference type="Proteomes" id="UP000175707"/>
    </source>
</evidence>
<evidence type="ECO:0000313" key="1">
    <source>
        <dbReference type="EMBL" id="OFC62637.1"/>
    </source>
</evidence>
<dbReference type="EMBL" id="LZYH01000205">
    <property type="protein sequence ID" value="OFC62637.1"/>
    <property type="molecule type" value="Genomic_DNA"/>
</dbReference>
<comment type="caution">
    <text evidence="1">The sequence shown here is derived from an EMBL/GenBank/DDBJ whole genome shotgun (WGS) entry which is preliminary data.</text>
</comment>
<name>A0A1E7Z1H0_9PROT</name>
<reference evidence="1 2" key="1">
    <citation type="submission" date="2016-06" db="EMBL/GenBank/DDBJ databases">
        <title>Gene turnover analysis identifies the evolutionary adaptation of the extremophile Acidithiobacillus caldus.</title>
        <authorList>
            <person name="Zhang X."/>
        </authorList>
    </citation>
    <scope>NUCLEOTIDE SEQUENCE [LARGE SCALE GENOMIC DNA]</scope>
    <source>
        <strain evidence="1 2">S1</strain>
    </source>
</reference>
<protein>
    <submittedName>
        <fullName evidence="1">Uncharacterized protein</fullName>
    </submittedName>
</protein>
<sequence>METEIKDRSASLADVYSYLNPGALCYCPDGDWLFAAFPFKEHRPGCLIFRGKADVSVISRRSLSSPSSQPRWVPFRALEILRPTSNSLEEEVRDHEQHGFLVLERPVALEDLVERKQLPLRYTHNLEVDVQLHAVLRDVGFRVLSTEALEKNALWT</sequence>
<dbReference type="Proteomes" id="UP000175707">
    <property type="component" value="Unassembled WGS sequence"/>
</dbReference>